<name>A0ACC1MSV5_9HYPO</name>
<reference evidence="1" key="1">
    <citation type="submission" date="2022-08" db="EMBL/GenBank/DDBJ databases">
        <title>Genome Sequence of Lecanicillium fungicola.</title>
        <authorList>
            <person name="Buettner E."/>
        </authorList>
    </citation>
    <scope>NUCLEOTIDE SEQUENCE</scope>
    <source>
        <strain evidence="1">Babe33</strain>
    </source>
</reference>
<dbReference type="EMBL" id="JANJQO010001645">
    <property type="protein sequence ID" value="KAJ2969910.1"/>
    <property type="molecule type" value="Genomic_DNA"/>
</dbReference>
<dbReference type="Proteomes" id="UP001143910">
    <property type="component" value="Unassembled WGS sequence"/>
</dbReference>
<gene>
    <name evidence="1" type="ORF">NQ176_g8431</name>
</gene>
<proteinExistence type="predicted"/>
<evidence type="ECO:0000313" key="1">
    <source>
        <dbReference type="EMBL" id="KAJ2969910.1"/>
    </source>
</evidence>
<evidence type="ECO:0000313" key="2">
    <source>
        <dbReference type="Proteomes" id="UP001143910"/>
    </source>
</evidence>
<protein>
    <submittedName>
        <fullName evidence="1">Uncharacterized protein</fullName>
    </submittedName>
</protein>
<sequence>MLASTLSVFAAIAVVSARGDPFIECLSKIQSSKAKLVTPSSPDYGQDRLGFNYYFNFNPRAVYHPATNADAAAAIKCAAANKVAVAPRSGGHSYEGYCEGGKDGALVIDLGNFKHFSMDTSTNVATIGAGSRLGPIYSELWNNGQYLIPAGTCPSVGIGGHALGGGLGLSGRKYGMASDNIVRMTMINSKGEILDVSPTSNTDLFFALRGAGGGSFGLVTEFQIQAYKAPPKVTSFDLNYPISKFSTVLDVYTSLASTAPEEFMAEMNIDKTGIDIQGTFLGDKAGAEAVIAGIVKAAGKPKDQSVTEGTWLDAATAGAFILNGTLADPVLGDARYARGGSLVYRSKSLSTKEKNIILKYLQNPAKEASASYIIIDLWGGKIEKPKYPSAFDAHRGVVFGIEFISESGEPDSKPGLSCPTCLAWSQSFAKEIRAAYSSKQLEAYQNYIERDMPIEAYYGKELPRLKQVKKLTDPDNVFSFPQSIPLQ</sequence>
<comment type="caution">
    <text evidence="1">The sequence shown here is derived from an EMBL/GenBank/DDBJ whole genome shotgun (WGS) entry which is preliminary data.</text>
</comment>
<keyword evidence="2" id="KW-1185">Reference proteome</keyword>
<accession>A0ACC1MSV5</accession>
<organism evidence="1 2">
    <name type="scientific">Zarea fungicola</name>
    <dbReference type="NCBI Taxonomy" id="93591"/>
    <lineage>
        <taxon>Eukaryota</taxon>
        <taxon>Fungi</taxon>
        <taxon>Dikarya</taxon>
        <taxon>Ascomycota</taxon>
        <taxon>Pezizomycotina</taxon>
        <taxon>Sordariomycetes</taxon>
        <taxon>Hypocreomycetidae</taxon>
        <taxon>Hypocreales</taxon>
        <taxon>Cordycipitaceae</taxon>
        <taxon>Zarea</taxon>
    </lineage>
</organism>